<keyword evidence="5" id="KW-0500">Molybdenum</keyword>
<evidence type="ECO:0000256" key="9">
    <source>
        <dbReference type="ARBA" id="ARBA00023002"/>
    </source>
</evidence>
<keyword evidence="6" id="KW-0479">Metal-binding</keyword>
<dbReference type="GO" id="GO:0030151">
    <property type="term" value="F:molybdenum ion binding"/>
    <property type="evidence" value="ECO:0007669"/>
    <property type="project" value="TreeGrafter"/>
</dbReference>
<evidence type="ECO:0000256" key="6">
    <source>
        <dbReference type="ARBA" id="ARBA00022723"/>
    </source>
</evidence>
<evidence type="ECO:0000259" key="12">
    <source>
        <dbReference type="Pfam" id="PF01568"/>
    </source>
</evidence>
<dbReference type="GO" id="GO:0030288">
    <property type="term" value="C:outer membrane-bounded periplasmic space"/>
    <property type="evidence" value="ECO:0007669"/>
    <property type="project" value="TreeGrafter"/>
</dbReference>
<organism evidence="14 15">
    <name type="scientific">Seleniivibrio woodruffii</name>
    <dbReference type="NCBI Taxonomy" id="1078050"/>
    <lineage>
        <taxon>Bacteria</taxon>
        <taxon>Pseudomonadati</taxon>
        <taxon>Deferribacterota</taxon>
        <taxon>Deferribacteres</taxon>
        <taxon>Deferribacterales</taxon>
        <taxon>Geovibrionaceae</taxon>
        <taxon>Seleniivibrio</taxon>
    </lineage>
</organism>
<dbReference type="InterPro" id="IPR009010">
    <property type="entry name" value="Asp_de-COase-like_dom_sf"/>
</dbReference>
<keyword evidence="15" id="KW-1185">Reference proteome</keyword>
<dbReference type="RefSeq" id="WP_132871645.1">
    <property type="nucleotide sequence ID" value="NZ_SMGG01000003.1"/>
</dbReference>
<feature type="chain" id="PRO_5020540852" description="trimethylamine-N-oxide reductase" evidence="10">
    <location>
        <begin position="28"/>
        <end position="793"/>
    </location>
</feature>
<comment type="similarity">
    <text evidence="3">Belongs to the prokaryotic molybdopterin-containing oxidoreductase family.</text>
</comment>
<dbReference type="Gene3D" id="3.40.50.740">
    <property type="match status" value="1"/>
</dbReference>
<dbReference type="EMBL" id="SMGG01000003">
    <property type="protein sequence ID" value="TCK61949.1"/>
    <property type="molecule type" value="Genomic_DNA"/>
</dbReference>
<dbReference type="EC" id="1.7.2.3" evidence="4"/>
<dbReference type="InterPro" id="IPR006655">
    <property type="entry name" value="Mopterin_OxRdtase_prok_CS"/>
</dbReference>
<dbReference type="GO" id="GO:0009055">
    <property type="term" value="F:electron transfer activity"/>
    <property type="evidence" value="ECO:0007669"/>
    <property type="project" value="TreeGrafter"/>
</dbReference>
<dbReference type="InterPro" id="IPR041954">
    <property type="entry name" value="CT_DMSOR/BSOR/TMAOR"/>
</dbReference>
<dbReference type="GO" id="GO:0050626">
    <property type="term" value="F:trimethylamine-N-oxide reductase (cytochrome c) activity"/>
    <property type="evidence" value="ECO:0007669"/>
    <property type="project" value="UniProtKB-EC"/>
</dbReference>
<comment type="cofactor">
    <cofactor evidence="1">
        <name>Mo-bis(molybdopterin guanine dinucleotide)</name>
        <dbReference type="ChEBI" id="CHEBI:60539"/>
    </cofactor>
</comment>
<dbReference type="Gene3D" id="2.40.40.20">
    <property type="match status" value="1"/>
</dbReference>
<feature type="domain" description="Molybdopterin oxidoreductase" evidence="11">
    <location>
        <begin position="80"/>
        <end position="534"/>
    </location>
</feature>
<dbReference type="SUPFAM" id="SSF53706">
    <property type="entry name" value="Formate dehydrogenase/DMSO reductase, domains 1-3"/>
    <property type="match status" value="1"/>
</dbReference>
<evidence type="ECO:0000256" key="7">
    <source>
        <dbReference type="ARBA" id="ARBA00022729"/>
    </source>
</evidence>
<evidence type="ECO:0000259" key="11">
    <source>
        <dbReference type="Pfam" id="PF00384"/>
    </source>
</evidence>
<dbReference type="AlphaFoldDB" id="A0A4R1KF71"/>
<dbReference type="InterPro" id="IPR006656">
    <property type="entry name" value="Mopterin_OxRdtase"/>
</dbReference>
<evidence type="ECO:0000256" key="1">
    <source>
        <dbReference type="ARBA" id="ARBA00001942"/>
    </source>
</evidence>
<evidence type="ECO:0000259" key="13">
    <source>
        <dbReference type="Pfam" id="PF18364"/>
    </source>
</evidence>
<dbReference type="GO" id="GO:0009061">
    <property type="term" value="P:anaerobic respiration"/>
    <property type="evidence" value="ECO:0007669"/>
    <property type="project" value="TreeGrafter"/>
</dbReference>
<evidence type="ECO:0000256" key="3">
    <source>
        <dbReference type="ARBA" id="ARBA00010312"/>
    </source>
</evidence>
<protein>
    <recommendedName>
        <fullName evidence="4">trimethylamine-N-oxide reductase</fullName>
        <ecNumber evidence="4">1.7.2.3</ecNumber>
    </recommendedName>
</protein>
<dbReference type="Pfam" id="PF00384">
    <property type="entry name" value="Molybdopterin"/>
    <property type="match status" value="1"/>
</dbReference>
<feature type="domain" description="Molybdopterin dinucleotide-binding" evidence="12">
    <location>
        <begin position="646"/>
        <end position="766"/>
    </location>
</feature>
<sequence length="793" mass="88343">MQMNRREFLRMAGAMLAVLSCDAEALAAGGDKVITHATHMGPLKAYIRNGKVVRIEAMGMDVAPVDLLYAMKDYVYAPNRVKYPCVRKSYLDRSDKRHLRGAEEFVRVDWNTALDLVAESLIRAKGEYGNESIFKTTYARWAHPGRIHQAAALQGRLFGLFGGFVDIVGDYSAGAATQILPHVVGDIEVYSQQTSREVVLDKTELILMWGADPYKTEKVDYHVPTHSGSEWFLKLKKKGVKFVVIDPTKNMSVEKIGGEWVPIKAACDTAMILAMCHTLYAEKLYNKNFVEKYTVGFDVFIKYLNGEKDGKVKDAKWAERICGVPARKIRELARMAVKHRTLVTGSWACQRIQYGEQFHWSLVALASMIGQIGLAGGGIYFNMHYCSAGAPYSDVGIPLMLSQGRNPVNILMPASRMNEMLLNPGKTIDYNGKKLTYPNIKLIYSAGVTPLGHQPNVGKLIEGFRKVDTVITHEPWWTPTAKYSDIVLPATTSFERSDITFGSSYGVEYAFAMKQLIAPMFEARNDFDIFRELAVRFGLEKAYTGGKSVDEWIKWSYSKLRTSVKFEDFWKQGYVHFSAPKKNREFVRHADFRKDPVNNHLRTPSGKIELFSEKISSFGYEDCPGHPVWLDPIEGPSSYLAKRYPFQLITPHPKYRLHSQLDNTPLAAKAKIGGREPVYINPADAAKLGISHGDIVEIYNSRGSILAGAMVTSKIVKGVVAVEEGAWYAAEDPLNADSRCVSGQVNVLTPDRPTSKLAQAISANTCLVAIKKASGKLPRNTAYDVPEIKGGGK</sequence>
<name>A0A4R1KF71_9BACT</name>
<evidence type="ECO:0000313" key="14">
    <source>
        <dbReference type="EMBL" id="TCK61949.1"/>
    </source>
</evidence>
<dbReference type="InterPro" id="IPR006657">
    <property type="entry name" value="MoPterin_dinucl-bd_dom"/>
</dbReference>
<evidence type="ECO:0000256" key="4">
    <source>
        <dbReference type="ARBA" id="ARBA00011885"/>
    </source>
</evidence>
<dbReference type="PANTHER" id="PTHR43742">
    <property type="entry name" value="TRIMETHYLAMINE-N-OXIDE REDUCTASE"/>
    <property type="match status" value="1"/>
</dbReference>
<dbReference type="Gene3D" id="3.90.55.10">
    <property type="entry name" value="Dimethylsulfoxide Reductase, domain 3"/>
    <property type="match status" value="1"/>
</dbReference>
<dbReference type="SUPFAM" id="SSF50692">
    <property type="entry name" value="ADC-like"/>
    <property type="match status" value="1"/>
</dbReference>
<dbReference type="Pfam" id="PF18364">
    <property type="entry name" value="Molybdopterin_N"/>
    <property type="match status" value="1"/>
</dbReference>
<dbReference type="InterPro" id="IPR050612">
    <property type="entry name" value="Prok_Mopterin_Oxidored"/>
</dbReference>
<gene>
    <name evidence="14" type="ORF">C8D98_0456</name>
</gene>
<evidence type="ECO:0000256" key="10">
    <source>
        <dbReference type="SAM" id="SignalP"/>
    </source>
</evidence>
<accession>A0A4R1KF71</accession>
<dbReference type="PROSITE" id="PS00490">
    <property type="entry name" value="MOLYBDOPTERIN_PROK_2"/>
    <property type="match status" value="1"/>
</dbReference>
<dbReference type="Proteomes" id="UP000294614">
    <property type="component" value="Unassembled WGS sequence"/>
</dbReference>
<dbReference type="CDD" id="cd02793">
    <property type="entry name" value="MopB_CT_DMSOR-BSOR-TMAOR"/>
    <property type="match status" value="1"/>
</dbReference>
<reference evidence="14 15" key="1">
    <citation type="submission" date="2019-03" db="EMBL/GenBank/DDBJ databases">
        <title>Genomic Encyclopedia of Type Strains, Phase IV (KMG-IV): sequencing the most valuable type-strain genomes for metagenomic binning, comparative biology and taxonomic classification.</title>
        <authorList>
            <person name="Goeker M."/>
        </authorList>
    </citation>
    <scope>NUCLEOTIDE SEQUENCE [LARGE SCALE GENOMIC DNA]</scope>
    <source>
        <strain evidence="14 15">DSM 24984</strain>
    </source>
</reference>
<evidence type="ECO:0000256" key="2">
    <source>
        <dbReference type="ARBA" id="ARBA00004418"/>
    </source>
</evidence>
<comment type="subcellular location">
    <subcellularLocation>
        <location evidence="2">Periplasm</location>
    </subcellularLocation>
</comment>
<dbReference type="PROSITE" id="PS51318">
    <property type="entry name" value="TAT"/>
    <property type="match status" value="1"/>
</dbReference>
<proteinExistence type="inferred from homology"/>
<feature type="domain" description="Molybdopterin oxidoreductase N-terminal" evidence="13">
    <location>
        <begin position="36"/>
        <end position="76"/>
    </location>
</feature>
<keyword evidence="9" id="KW-0560">Oxidoreductase</keyword>
<keyword evidence="8" id="KW-0574">Periplasm</keyword>
<keyword evidence="7 10" id="KW-0732">Signal</keyword>
<dbReference type="GO" id="GO:0043546">
    <property type="term" value="F:molybdopterin cofactor binding"/>
    <property type="evidence" value="ECO:0007669"/>
    <property type="project" value="InterPro"/>
</dbReference>
<evidence type="ECO:0000256" key="5">
    <source>
        <dbReference type="ARBA" id="ARBA00022505"/>
    </source>
</evidence>
<dbReference type="Pfam" id="PF01568">
    <property type="entry name" value="Molydop_binding"/>
    <property type="match status" value="1"/>
</dbReference>
<dbReference type="OrthoDB" id="9759518at2"/>
<evidence type="ECO:0000313" key="15">
    <source>
        <dbReference type="Proteomes" id="UP000294614"/>
    </source>
</evidence>
<feature type="signal peptide" evidence="10">
    <location>
        <begin position="1"/>
        <end position="27"/>
    </location>
</feature>
<evidence type="ECO:0000256" key="8">
    <source>
        <dbReference type="ARBA" id="ARBA00022764"/>
    </source>
</evidence>
<dbReference type="PROSITE" id="PS00932">
    <property type="entry name" value="MOLYBDOPTERIN_PROK_3"/>
    <property type="match status" value="1"/>
</dbReference>
<dbReference type="PANTHER" id="PTHR43742:SF10">
    <property type="entry name" value="TRIMETHYLAMINE-N-OXIDE REDUCTASE 2"/>
    <property type="match status" value="1"/>
</dbReference>
<dbReference type="InterPro" id="IPR041460">
    <property type="entry name" value="Molybdopterin_N"/>
</dbReference>
<dbReference type="PROSITE" id="PS51257">
    <property type="entry name" value="PROKAR_LIPOPROTEIN"/>
    <property type="match status" value="1"/>
</dbReference>
<dbReference type="InterPro" id="IPR006311">
    <property type="entry name" value="TAT_signal"/>
</dbReference>
<comment type="caution">
    <text evidence="14">The sequence shown here is derived from an EMBL/GenBank/DDBJ whole genome shotgun (WGS) entry which is preliminary data.</text>
</comment>
<dbReference type="Gene3D" id="3.40.228.10">
    <property type="entry name" value="Dimethylsulfoxide Reductase, domain 2"/>
    <property type="match status" value="1"/>
</dbReference>